<dbReference type="OrthoDB" id="1930729at2759"/>
<comment type="caution">
    <text evidence="2">The sequence shown here is derived from an EMBL/GenBank/DDBJ whole genome shotgun (WGS) entry which is preliminary data.</text>
</comment>
<gene>
    <name evidence="2" type="ORF">FNV43_RR21645</name>
</gene>
<dbReference type="EMBL" id="VOIH02000010">
    <property type="protein sequence ID" value="KAF3434560.1"/>
    <property type="molecule type" value="Genomic_DNA"/>
</dbReference>
<dbReference type="Proteomes" id="UP000796880">
    <property type="component" value="Unassembled WGS sequence"/>
</dbReference>
<protein>
    <submittedName>
        <fullName evidence="2">Uncharacterized protein</fullName>
    </submittedName>
</protein>
<accession>A0A8K0GUD8</accession>
<keyword evidence="3" id="KW-1185">Reference proteome</keyword>
<evidence type="ECO:0000313" key="3">
    <source>
        <dbReference type="Proteomes" id="UP000796880"/>
    </source>
</evidence>
<evidence type="ECO:0000256" key="1">
    <source>
        <dbReference type="SAM" id="MobiDB-lite"/>
    </source>
</evidence>
<reference evidence="2" key="1">
    <citation type="submission" date="2020-03" db="EMBL/GenBank/DDBJ databases">
        <title>A high-quality chromosome-level genome assembly of a woody plant with both climbing and erect habits, Rhamnella rubrinervis.</title>
        <authorList>
            <person name="Lu Z."/>
            <person name="Yang Y."/>
            <person name="Zhu X."/>
            <person name="Sun Y."/>
        </authorList>
    </citation>
    <scope>NUCLEOTIDE SEQUENCE</scope>
    <source>
        <strain evidence="2">BYM</strain>
        <tissue evidence="2">Leaf</tissue>
    </source>
</reference>
<feature type="region of interest" description="Disordered" evidence="1">
    <location>
        <begin position="271"/>
        <end position="320"/>
    </location>
</feature>
<name>A0A8K0GUD8_9ROSA</name>
<sequence length="320" mass="37109">MESAKEMDFVNISKAFKYSLANDFFSSSERIKDSYFNRFDVITNAMVKDVYTNTMQWMEDDDMVKLFLLYIPEYGILGKESHSEIKMDHVGIVLGYETILKLGRLAIHKSNENDVVATLEANTSEQNMLTTSELGYDEHHHDVIIMLMMLVATPLYLRPKTRIKRCHFEKMDFSLCDPPRISLSLAPPSSSPFQSSSLSLSLYSGWQHKSMARVLLLLIRLFLKWALGFQKGEGSQKYIIPSFMQDEDVIYRSSVMEVVYKEDNEYVNKEKDVNKEKNKLVNKEENEVVSKEDNEDDVNKMEAKEGDNRLEERPSNDERD</sequence>
<proteinExistence type="predicted"/>
<evidence type="ECO:0000313" key="2">
    <source>
        <dbReference type="EMBL" id="KAF3434560.1"/>
    </source>
</evidence>
<dbReference type="AlphaFoldDB" id="A0A8K0GUD8"/>
<organism evidence="2 3">
    <name type="scientific">Rhamnella rubrinervis</name>
    <dbReference type="NCBI Taxonomy" id="2594499"/>
    <lineage>
        <taxon>Eukaryota</taxon>
        <taxon>Viridiplantae</taxon>
        <taxon>Streptophyta</taxon>
        <taxon>Embryophyta</taxon>
        <taxon>Tracheophyta</taxon>
        <taxon>Spermatophyta</taxon>
        <taxon>Magnoliopsida</taxon>
        <taxon>eudicotyledons</taxon>
        <taxon>Gunneridae</taxon>
        <taxon>Pentapetalae</taxon>
        <taxon>rosids</taxon>
        <taxon>fabids</taxon>
        <taxon>Rosales</taxon>
        <taxon>Rhamnaceae</taxon>
        <taxon>rhamnoid group</taxon>
        <taxon>Rhamneae</taxon>
        <taxon>Rhamnella</taxon>
    </lineage>
</organism>